<dbReference type="PANTHER" id="PTHR43280:SF30">
    <property type="entry name" value="MMSAB OPERON REGULATORY PROTEIN"/>
    <property type="match status" value="1"/>
</dbReference>
<dbReference type="SUPFAM" id="SSF51215">
    <property type="entry name" value="Regulatory protein AraC"/>
    <property type="match status" value="1"/>
</dbReference>
<organism evidence="5 6">
    <name type="scientific">Butyricicoccus pullicaecorum</name>
    <dbReference type="NCBI Taxonomy" id="501571"/>
    <lineage>
        <taxon>Bacteria</taxon>
        <taxon>Bacillati</taxon>
        <taxon>Bacillota</taxon>
        <taxon>Clostridia</taxon>
        <taxon>Eubacteriales</taxon>
        <taxon>Butyricicoccaceae</taxon>
        <taxon>Butyricicoccus</taxon>
    </lineage>
</organism>
<evidence type="ECO:0000256" key="3">
    <source>
        <dbReference type="ARBA" id="ARBA00023163"/>
    </source>
</evidence>
<proteinExistence type="predicted"/>
<dbReference type="PROSITE" id="PS00041">
    <property type="entry name" value="HTH_ARAC_FAMILY_1"/>
    <property type="match status" value="1"/>
</dbReference>
<dbReference type="InterPro" id="IPR009057">
    <property type="entry name" value="Homeodomain-like_sf"/>
</dbReference>
<dbReference type="EMBL" id="NFKL01000033">
    <property type="protein sequence ID" value="OUP55005.1"/>
    <property type="molecule type" value="Genomic_DNA"/>
</dbReference>
<sequence>MDVKFKTERQSLVMEVLSETTSSFHSSAFPQESVADLHNNYLGPSPYHINYCGYEACYPGYAFGPCSRTSYLLHVIYKGCGKYYVPGRVYDVCAGQIFLIYPGIITTYQADVEDPWSYAWVGFSGHRSEAILSQLGFSSDHHVLTVDDPQPLYECVLNMMGTHRITYANELYRTAELLRFFAYIADHLVGSNCAPQGYSKSTYAQLAMRYLDNNFTTHIKISELADHIGVDRSYLTKSFRDEYHISPQEYLIRLRMEKAEQLLESSNDSVSVIAMQVGYTDALAFSKIFKQRTGYSPSAYREQHKSTPSYQDQNFANNTIKKI</sequence>
<comment type="caution">
    <text evidence="5">The sequence shown here is derived from an EMBL/GenBank/DDBJ whole genome shotgun (WGS) entry which is preliminary data.</text>
</comment>
<dbReference type="Pfam" id="PF02311">
    <property type="entry name" value="AraC_binding"/>
    <property type="match status" value="1"/>
</dbReference>
<dbReference type="InterPro" id="IPR018060">
    <property type="entry name" value="HTH_AraC"/>
</dbReference>
<evidence type="ECO:0000259" key="4">
    <source>
        <dbReference type="PROSITE" id="PS01124"/>
    </source>
</evidence>
<keyword evidence="3" id="KW-0804">Transcription</keyword>
<dbReference type="InterPro" id="IPR018062">
    <property type="entry name" value="HTH_AraC-typ_CS"/>
</dbReference>
<dbReference type="InterPro" id="IPR020449">
    <property type="entry name" value="Tscrpt_reg_AraC-type_HTH"/>
</dbReference>
<dbReference type="CDD" id="cd06986">
    <property type="entry name" value="cupin_MmsR-like_N"/>
    <property type="match status" value="1"/>
</dbReference>
<dbReference type="Pfam" id="PF12833">
    <property type="entry name" value="HTH_18"/>
    <property type="match status" value="1"/>
</dbReference>
<evidence type="ECO:0000313" key="6">
    <source>
        <dbReference type="Proteomes" id="UP000195326"/>
    </source>
</evidence>
<evidence type="ECO:0000256" key="1">
    <source>
        <dbReference type="ARBA" id="ARBA00023015"/>
    </source>
</evidence>
<dbReference type="GO" id="GO:0043565">
    <property type="term" value="F:sequence-specific DNA binding"/>
    <property type="evidence" value="ECO:0007669"/>
    <property type="project" value="InterPro"/>
</dbReference>
<name>A0A1Y4LE65_9FIRM</name>
<dbReference type="SUPFAM" id="SSF46689">
    <property type="entry name" value="Homeodomain-like"/>
    <property type="match status" value="2"/>
</dbReference>
<reference evidence="6" key="1">
    <citation type="submission" date="2017-04" db="EMBL/GenBank/DDBJ databases">
        <title>Function of individual gut microbiota members based on whole genome sequencing of pure cultures obtained from chicken caecum.</title>
        <authorList>
            <person name="Medvecky M."/>
            <person name="Cejkova D."/>
            <person name="Polansky O."/>
            <person name="Karasova D."/>
            <person name="Kubasova T."/>
            <person name="Cizek A."/>
            <person name="Rychlik I."/>
        </authorList>
    </citation>
    <scope>NUCLEOTIDE SEQUENCE [LARGE SCALE GENOMIC DNA]</scope>
    <source>
        <strain evidence="6">An179</strain>
    </source>
</reference>
<dbReference type="PANTHER" id="PTHR43280">
    <property type="entry name" value="ARAC-FAMILY TRANSCRIPTIONAL REGULATOR"/>
    <property type="match status" value="1"/>
</dbReference>
<dbReference type="InterPro" id="IPR003313">
    <property type="entry name" value="AraC-bd"/>
</dbReference>
<dbReference type="InterPro" id="IPR037923">
    <property type="entry name" value="HTH-like"/>
</dbReference>
<accession>A0A1Y4LE65</accession>
<evidence type="ECO:0000313" key="5">
    <source>
        <dbReference type="EMBL" id="OUP55005.1"/>
    </source>
</evidence>
<dbReference type="SMART" id="SM00342">
    <property type="entry name" value="HTH_ARAC"/>
    <property type="match status" value="1"/>
</dbReference>
<gene>
    <name evidence="5" type="ORF">B5F15_15565</name>
</gene>
<evidence type="ECO:0000256" key="2">
    <source>
        <dbReference type="ARBA" id="ARBA00023125"/>
    </source>
</evidence>
<keyword evidence="1" id="KW-0805">Transcription regulation</keyword>
<dbReference type="RefSeq" id="WP_087415960.1">
    <property type="nucleotide sequence ID" value="NZ_NFKL01000033.1"/>
</dbReference>
<dbReference type="PROSITE" id="PS01124">
    <property type="entry name" value="HTH_ARAC_FAMILY_2"/>
    <property type="match status" value="1"/>
</dbReference>
<dbReference type="Gene3D" id="2.60.120.280">
    <property type="entry name" value="Regulatory protein AraC"/>
    <property type="match status" value="1"/>
</dbReference>
<keyword evidence="2" id="KW-0238">DNA-binding</keyword>
<dbReference type="GO" id="GO:0003700">
    <property type="term" value="F:DNA-binding transcription factor activity"/>
    <property type="evidence" value="ECO:0007669"/>
    <property type="project" value="InterPro"/>
</dbReference>
<dbReference type="Proteomes" id="UP000195326">
    <property type="component" value="Unassembled WGS sequence"/>
</dbReference>
<dbReference type="Gene3D" id="1.10.10.60">
    <property type="entry name" value="Homeodomain-like"/>
    <property type="match status" value="2"/>
</dbReference>
<dbReference type="PRINTS" id="PR00032">
    <property type="entry name" value="HTHARAC"/>
</dbReference>
<protein>
    <recommendedName>
        <fullName evidence="4">HTH araC/xylS-type domain-containing protein</fullName>
    </recommendedName>
</protein>
<feature type="domain" description="HTH araC/xylS-type" evidence="4">
    <location>
        <begin position="205"/>
        <end position="303"/>
    </location>
</feature>
<dbReference type="AlphaFoldDB" id="A0A1Y4LE65"/>